<dbReference type="RefSeq" id="WP_167177811.1">
    <property type="nucleotide sequence ID" value="NZ_BAAAEJ010000008.1"/>
</dbReference>
<evidence type="ECO:0000259" key="4">
    <source>
        <dbReference type="PROSITE" id="PS50949"/>
    </source>
</evidence>
<dbReference type="Pfam" id="PF00392">
    <property type="entry name" value="GntR"/>
    <property type="match status" value="1"/>
</dbReference>
<keyword evidence="1" id="KW-0805">Transcription regulation</keyword>
<evidence type="ECO:0000256" key="2">
    <source>
        <dbReference type="ARBA" id="ARBA00023125"/>
    </source>
</evidence>
<name>A0ABP3ICK4_9CAUL</name>
<dbReference type="SUPFAM" id="SSF46785">
    <property type="entry name" value="Winged helix' DNA-binding domain"/>
    <property type="match status" value="1"/>
</dbReference>
<dbReference type="Gene3D" id="1.10.10.10">
    <property type="entry name" value="Winged helix-like DNA-binding domain superfamily/Winged helix DNA-binding domain"/>
    <property type="match status" value="1"/>
</dbReference>
<dbReference type="InterPro" id="IPR036388">
    <property type="entry name" value="WH-like_DNA-bd_sf"/>
</dbReference>
<dbReference type="PANTHER" id="PTHR43537:SF49">
    <property type="entry name" value="TRANSCRIPTIONAL REGULATORY PROTEIN"/>
    <property type="match status" value="1"/>
</dbReference>
<gene>
    <name evidence="5" type="ORF">GCM10009093_25150</name>
</gene>
<dbReference type="PANTHER" id="PTHR43537">
    <property type="entry name" value="TRANSCRIPTIONAL REGULATOR, GNTR FAMILY"/>
    <property type="match status" value="1"/>
</dbReference>
<organism evidence="5 6">
    <name type="scientific">Brevundimonas terrae</name>
    <dbReference type="NCBI Taxonomy" id="363631"/>
    <lineage>
        <taxon>Bacteria</taxon>
        <taxon>Pseudomonadati</taxon>
        <taxon>Pseudomonadota</taxon>
        <taxon>Alphaproteobacteria</taxon>
        <taxon>Caulobacterales</taxon>
        <taxon>Caulobacteraceae</taxon>
        <taxon>Brevundimonas</taxon>
    </lineage>
</organism>
<evidence type="ECO:0000256" key="1">
    <source>
        <dbReference type="ARBA" id="ARBA00023015"/>
    </source>
</evidence>
<dbReference type="Pfam" id="PF07729">
    <property type="entry name" value="FCD"/>
    <property type="match status" value="1"/>
</dbReference>
<dbReference type="PROSITE" id="PS50949">
    <property type="entry name" value="HTH_GNTR"/>
    <property type="match status" value="1"/>
</dbReference>
<dbReference type="Proteomes" id="UP001500791">
    <property type="component" value="Unassembled WGS sequence"/>
</dbReference>
<dbReference type="SMART" id="SM00895">
    <property type="entry name" value="FCD"/>
    <property type="match status" value="1"/>
</dbReference>
<dbReference type="InterPro" id="IPR008920">
    <property type="entry name" value="TF_FadR/GntR_C"/>
</dbReference>
<keyword evidence="2" id="KW-0238">DNA-binding</keyword>
<dbReference type="SMART" id="SM00345">
    <property type="entry name" value="HTH_GNTR"/>
    <property type="match status" value="1"/>
</dbReference>
<evidence type="ECO:0000313" key="6">
    <source>
        <dbReference type="Proteomes" id="UP001500791"/>
    </source>
</evidence>
<accession>A0ABP3ICK4</accession>
<feature type="domain" description="HTH gntR-type" evidence="4">
    <location>
        <begin position="4"/>
        <end position="71"/>
    </location>
</feature>
<keyword evidence="6" id="KW-1185">Reference proteome</keyword>
<reference evidence="6" key="1">
    <citation type="journal article" date="2019" name="Int. J. Syst. Evol. Microbiol.">
        <title>The Global Catalogue of Microorganisms (GCM) 10K type strain sequencing project: providing services to taxonomists for standard genome sequencing and annotation.</title>
        <authorList>
            <consortium name="The Broad Institute Genomics Platform"/>
            <consortium name="The Broad Institute Genome Sequencing Center for Infectious Disease"/>
            <person name="Wu L."/>
            <person name="Ma J."/>
        </authorList>
    </citation>
    <scope>NUCLEOTIDE SEQUENCE [LARGE SCALE GENOMIC DNA]</scope>
    <source>
        <strain evidence="6">JCM 13476</strain>
    </source>
</reference>
<dbReference type="Gene3D" id="1.20.120.530">
    <property type="entry name" value="GntR ligand-binding domain-like"/>
    <property type="match status" value="1"/>
</dbReference>
<comment type="caution">
    <text evidence="5">The sequence shown here is derived from an EMBL/GenBank/DDBJ whole genome shotgun (WGS) entry which is preliminary data.</text>
</comment>
<evidence type="ECO:0000313" key="5">
    <source>
        <dbReference type="EMBL" id="GAA0397446.1"/>
    </source>
</evidence>
<proteinExistence type="predicted"/>
<keyword evidence="3" id="KW-0804">Transcription</keyword>
<dbReference type="InterPro" id="IPR000524">
    <property type="entry name" value="Tscrpt_reg_HTH_GntR"/>
</dbReference>
<sequence>MREPTLAEKVADELTHRIIIGELKAGERLRQEVFAHEFNTSHVPIREAFLRLEIRRLAISEPRRGVRVAPLDSHDALEIVRMRGALEVMALRTQRGRPNTRQLVKVRAALKAGDEASDLVAWEAANRAFHTAMAELSLMPRLVATVADLNIAFSRQVFAKERADSWQPRSNHDHQRIYDALCNGDIEGAVTLLENHIWAGERYPSQMRA</sequence>
<dbReference type="InterPro" id="IPR011711">
    <property type="entry name" value="GntR_C"/>
</dbReference>
<evidence type="ECO:0000256" key="3">
    <source>
        <dbReference type="ARBA" id="ARBA00023163"/>
    </source>
</evidence>
<protein>
    <submittedName>
        <fullName evidence="5">GntR family transcriptional regulator</fullName>
    </submittedName>
</protein>
<dbReference type="EMBL" id="BAAAEJ010000008">
    <property type="protein sequence ID" value="GAA0397446.1"/>
    <property type="molecule type" value="Genomic_DNA"/>
</dbReference>
<dbReference type="InterPro" id="IPR036390">
    <property type="entry name" value="WH_DNA-bd_sf"/>
</dbReference>
<dbReference type="SUPFAM" id="SSF48008">
    <property type="entry name" value="GntR ligand-binding domain-like"/>
    <property type="match status" value="1"/>
</dbReference>